<name>A0A537KYS1_9BACT</name>
<dbReference type="SMART" id="SM00091">
    <property type="entry name" value="PAS"/>
    <property type="match status" value="1"/>
</dbReference>
<comment type="caution">
    <text evidence="2">The sequence shown here is derived from an EMBL/GenBank/DDBJ whole genome shotgun (WGS) entry which is preliminary data.</text>
</comment>
<dbReference type="AlphaFoldDB" id="A0A537KYS1"/>
<gene>
    <name evidence="2" type="ORF">E6H01_08720</name>
</gene>
<dbReference type="Gene3D" id="3.30.450.20">
    <property type="entry name" value="PAS domain"/>
    <property type="match status" value="1"/>
</dbReference>
<evidence type="ECO:0000313" key="3">
    <source>
        <dbReference type="Proteomes" id="UP000319353"/>
    </source>
</evidence>
<dbReference type="InterPro" id="IPR000014">
    <property type="entry name" value="PAS"/>
</dbReference>
<dbReference type="Pfam" id="PF08448">
    <property type="entry name" value="PAS_4"/>
    <property type="match status" value="1"/>
</dbReference>
<evidence type="ECO:0000313" key="2">
    <source>
        <dbReference type="EMBL" id="TMJ00657.1"/>
    </source>
</evidence>
<feature type="domain" description="PAS" evidence="1">
    <location>
        <begin position="7"/>
        <end position="48"/>
    </location>
</feature>
<dbReference type="SUPFAM" id="SSF55785">
    <property type="entry name" value="PYP-like sensor domain (PAS domain)"/>
    <property type="match status" value="1"/>
</dbReference>
<dbReference type="EMBL" id="VBAL01000112">
    <property type="protein sequence ID" value="TMJ00657.1"/>
    <property type="molecule type" value="Genomic_DNA"/>
</dbReference>
<dbReference type="PROSITE" id="PS50112">
    <property type="entry name" value="PAS"/>
    <property type="match status" value="1"/>
</dbReference>
<proteinExistence type="predicted"/>
<dbReference type="InterPro" id="IPR035965">
    <property type="entry name" value="PAS-like_dom_sf"/>
</dbReference>
<dbReference type="InterPro" id="IPR013656">
    <property type="entry name" value="PAS_4"/>
</dbReference>
<sequence>MLQQEVEVILMRQLASYLAMPIFVVDPSGNLLFYNEPAEALLGRPFDEAGEMPMAEWAIAFSPSDEEDRPLPPEALPLVNALRRRRPAHRTIRITGLDGISRRIETMAFPLVGQGGRLLGVAAIFWDLDSR</sequence>
<organism evidence="2 3">
    <name type="scientific">Candidatus Segetimicrobium genomatis</name>
    <dbReference type="NCBI Taxonomy" id="2569760"/>
    <lineage>
        <taxon>Bacteria</taxon>
        <taxon>Bacillati</taxon>
        <taxon>Candidatus Sysuimicrobiota</taxon>
        <taxon>Candidatus Sysuimicrobiia</taxon>
        <taxon>Candidatus Sysuimicrobiales</taxon>
        <taxon>Candidatus Segetimicrobiaceae</taxon>
        <taxon>Candidatus Segetimicrobium</taxon>
    </lineage>
</organism>
<reference evidence="2 3" key="1">
    <citation type="journal article" date="2019" name="Nat. Microbiol.">
        <title>Mediterranean grassland soil C-N compound turnover is dependent on rainfall and depth, and is mediated by genomically divergent microorganisms.</title>
        <authorList>
            <person name="Diamond S."/>
            <person name="Andeer P.F."/>
            <person name="Li Z."/>
            <person name="Crits-Christoph A."/>
            <person name="Burstein D."/>
            <person name="Anantharaman K."/>
            <person name="Lane K.R."/>
            <person name="Thomas B.C."/>
            <person name="Pan C."/>
            <person name="Northen T.R."/>
            <person name="Banfield J.F."/>
        </authorList>
    </citation>
    <scope>NUCLEOTIDE SEQUENCE [LARGE SCALE GENOMIC DNA]</scope>
    <source>
        <strain evidence="2">NP_4</strain>
    </source>
</reference>
<evidence type="ECO:0000259" key="1">
    <source>
        <dbReference type="PROSITE" id="PS50112"/>
    </source>
</evidence>
<protein>
    <recommendedName>
        <fullName evidence="1">PAS domain-containing protein</fullName>
    </recommendedName>
</protein>
<accession>A0A537KYS1</accession>
<dbReference type="Proteomes" id="UP000319353">
    <property type="component" value="Unassembled WGS sequence"/>
</dbReference>
<dbReference type="CDD" id="cd00130">
    <property type="entry name" value="PAS"/>
    <property type="match status" value="1"/>
</dbReference>